<evidence type="ECO:0000256" key="2">
    <source>
        <dbReference type="SAM" id="MobiDB-lite"/>
    </source>
</evidence>
<organism evidence="4 5">
    <name type="scientific">Naumovozyma dairenensis (strain ATCC 10597 / BCRC 20456 / CBS 421 / NBRC 0211 / NRRL Y-12639)</name>
    <name type="common">Saccharomyces dairenensis</name>
    <dbReference type="NCBI Taxonomy" id="1071378"/>
    <lineage>
        <taxon>Eukaryota</taxon>
        <taxon>Fungi</taxon>
        <taxon>Dikarya</taxon>
        <taxon>Ascomycota</taxon>
        <taxon>Saccharomycotina</taxon>
        <taxon>Saccharomycetes</taxon>
        <taxon>Saccharomycetales</taxon>
        <taxon>Saccharomycetaceae</taxon>
        <taxon>Naumovozyma</taxon>
    </lineage>
</organism>
<feature type="region of interest" description="Disordered" evidence="2">
    <location>
        <begin position="1"/>
        <end position="79"/>
    </location>
</feature>
<keyword evidence="5" id="KW-1185">Reference proteome</keyword>
<evidence type="ECO:0000313" key="4">
    <source>
        <dbReference type="EMBL" id="CCD25838.2"/>
    </source>
</evidence>
<dbReference type="InterPro" id="IPR039467">
    <property type="entry name" value="TFIIIB_B''_Myb"/>
</dbReference>
<dbReference type="PIRSF" id="PIRSF037327">
    <property type="entry name" value="TFIIIB_Bdp1_fun"/>
    <property type="match status" value="1"/>
</dbReference>
<feature type="compositionally biased region" description="Low complexity" evidence="2">
    <location>
        <begin position="233"/>
        <end position="249"/>
    </location>
</feature>
<sequence>MSSVVNKSGTRFAPKARQRRAGTSTPTPVPLPMPVQKPIITNDEALHNQEVEGEDEIPAKNSDHDNNAEPPSPKAKTVVEETSTYNKLTTKVNTFAMHLQNGDSISPSQTSTQLNQQDDAIPIPKSAVINPPTTVRSGRLASLSKTINAPLFKTDYTANTTVTDGKKERRLSTISTSLPKKIKMANAMVTENDNATLNALKRRRMSSRSSVSKKTGSQRRISVVSKINVPVGKSTSSSSSASSSKATSRATSINSSLNGVYTATPIPNPARIKVGEEEEFFQKTDALYGKYIIKNFKEIPKNIRDDDSKRYMIDEEKFTIAELCKPNLPIGEISENFEKSKMANKLKLTKRKYKREMRKRAREEFRSLRSLNKEEEEEERENRKQAAEKLLNTDVPDSYKPHTAIQLKLNPDGTLAVDEESTVVDRHKNASLENAHKQKVDENPFEKLYNSATYGRNSFTDPWTTEEIIKFYKALSMWGTDFNLIAQLFPYRTRRQIKSKFINEEKKHPIMIELALRSRLPPNFDQYCADIRRELGTVSDFNKKLEDLQLEHQENLKQIQLAKDNAKMEDSTLVKEDASNTNKKGPGGFMSNDLKVYRKTEVVLGTIDDIKRKREEEEDEGDNDSDADKHEVGHHHRINKIEMAK</sequence>
<gene>
    <name evidence="4" type="primary">NDAI0G00620</name>
    <name evidence="4" type="ordered locus">NDAI_0G00620</name>
</gene>
<dbReference type="InterPro" id="IPR009057">
    <property type="entry name" value="Homeodomain-like_sf"/>
</dbReference>
<dbReference type="eggNOG" id="KOG2009">
    <property type="taxonomic scope" value="Eukaryota"/>
</dbReference>
<feature type="region of interest" description="Disordered" evidence="2">
    <location>
        <begin position="202"/>
        <end position="249"/>
    </location>
</feature>
<feature type="coiled-coil region" evidence="1">
    <location>
        <begin position="538"/>
        <end position="565"/>
    </location>
</feature>
<dbReference type="InterPro" id="IPR017174">
    <property type="entry name" value="Bdp1_fungi"/>
</dbReference>
<evidence type="ECO:0000313" key="5">
    <source>
        <dbReference type="Proteomes" id="UP000000689"/>
    </source>
</evidence>
<feature type="compositionally biased region" description="Basic and acidic residues" evidence="2">
    <location>
        <begin position="57"/>
        <end position="67"/>
    </location>
</feature>
<accession>G0WDH7</accession>
<feature type="coiled-coil region" evidence="1">
    <location>
        <begin position="354"/>
        <end position="393"/>
    </location>
</feature>
<dbReference type="AlphaFoldDB" id="G0WDH7"/>
<dbReference type="Pfam" id="PF15963">
    <property type="entry name" value="Myb_DNA-bind_7"/>
    <property type="match status" value="1"/>
</dbReference>
<dbReference type="STRING" id="1071378.G0WDH7"/>
<proteinExistence type="predicted"/>
<evidence type="ECO:0000259" key="3">
    <source>
        <dbReference type="PROSITE" id="PS51293"/>
    </source>
</evidence>
<dbReference type="GO" id="GO:0000126">
    <property type="term" value="C:transcription factor TFIIIB complex"/>
    <property type="evidence" value="ECO:0007669"/>
    <property type="project" value="EnsemblFungi"/>
</dbReference>
<evidence type="ECO:0000256" key="1">
    <source>
        <dbReference type="SAM" id="Coils"/>
    </source>
</evidence>
<dbReference type="OMA" id="HPVMIEL"/>
<feature type="domain" description="SANT" evidence="3">
    <location>
        <begin position="458"/>
        <end position="509"/>
    </location>
</feature>
<dbReference type="SMART" id="SM00717">
    <property type="entry name" value="SANT"/>
    <property type="match status" value="1"/>
</dbReference>
<dbReference type="InterPro" id="IPR001005">
    <property type="entry name" value="SANT/Myb"/>
</dbReference>
<dbReference type="Gene3D" id="1.10.10.60">
    <property type="entry name" value="Homeodomain-like"/>
    <property type="match status" value="1"/>
</dbReference>
<dbReference type="GO" id="GO:0006359">
    <property type="term" value="P:regulation of transcription by RNA polymerase III"/>
    <property type="evidence" value="ECO:0007669"/>
    <property type="project" value="EnsemblFungi"/>
</dbReference>
<name>G0WDH7_NAUDC</name>
<protein>
    <recommendedName>
        <fullName evidence="3">SANT domain-containing protein</fullName>
    </recommendedName>
</protein>
<dbReference type="GO" id="GO:0001112">
    <property type="term" value="P:DNA-templated transcription open complex formation"/>
    <property type="evidence" value="ECO:0007669"/>
    <property type="project" value="EnsemblFungi"/>
</dbReference>
<dbReference type="PANTHER" id="PTHR22929">
    <property type="entry name" value="RNA POLYMERASE III TRANSCRIPTION INITIATION FACTOR B"/>
    <property type="match status" value="1"/>
</dbReference>
<dbReference type="OrthoDB" id="272624at2759"/>
<dbReference type="GO" id="GO:0070898">
    <property type="term" value="P:RNA polymerase III preinitiation complex assembly"/>
    <property type="evidence" value="ECO:0007669"/>
    <property type="project" value="EnsemblFungi"/>
</dbReference>
<dbReference type="InterPro" id="IPR017884">
    <property type="entry name" value="SANT_dom"/>
</dbReference>
<dbReference type="RefSeq" id="XP_003671081.2">
    <property type="nucleotide sequence ID" value="XM_003671033.2"/>
</dbReference>
<dbReference type="GO" id="GO:0000995">
    <property type="term" value="F:RNA polymerase III general transcription initiation factor activity"/>
    <property type="evidence" value="ECO:0007669"/>
    <property type="project" value="InterPro"/>
</dbReference>
<dbReference type="GeneID" id="11497234"/>
<feature type="compositionally biased region" description="Acidic residues" evidence="2">
    <location>
        <begin position="616"/>
        <end position="625"/>
    </location>
</feature>
<dbReference type="SUPFAM" id="SSF46689">
    <property type="entry name" value="Homeodomain-like"/>
    <property type="match status" value="1"/>
</dbReference>
<feature type="region of interest" description="Disordered" evidence="2">
    <location>
        <begin position="608"/>
        <end position="645"/>
    </location>
</feature>
<dbReference type="CDD" id="cd00167">
    <property type="entry name" value="SANT"/>
    <property type="match status" value="1"/>
</dbReference>
<dbReference type="PANTHER" id="PTHR22929:SF0">
    <property type="entry name" value="TRANSCRIPTION FACTOR TFIIIB COMPONENT B'' HOMOLOG"/>
    <property type="match status" value="1"/>
</dbReference>
<dbReference type="Proteomes" id="UP000000689">
    <property type="component" value="Chromosome 7"/>
</dbReference>
<feature type="region of interest" description="Disordered" evidence="2">
    <location>
        <begin position="570"/>
        <end position="591"/>
    </location>
</feature>
<dbReference type="HOGENOM" id="CLU_021041_1_0_1"/>
<reference evidence="4 5" key="1">
    <citation type="journal article" date="2011" name="Proc. Natl. Acad. Sci. U.S.A.">
        <title>Evolutionary erosion of yeast sex chromosomes by mating-type switching accidents.</title>
        <authorList>
            <person name="Gordon J.L."/>
            <person name="Armisen D."/>
            <person name="Proux-Wera E."/>
            <person name="Oheigeartaigh S.S."/>
            <person name="Byrne K.P."/>
            <person name="Wolfe K.H."/>
        </authorList>
    </citation>
    <scope>NUCLEOTIDE SEQUENCE [LARGE SCALE GENOMIC DNA]</scope>
    <source>
        <strain evidence="5">ATCC 10597 / BCRC 20456 / CBS 421 / NBRC 0211 / NRRL Y-12639</strain>
    </source>
</reference>
<dbReference type="KEGG" id="ndi:NDAI_0G00620"/>
<dbReference type="PROSITE" id="PS51293">
    <property type="entry name" value="SANT"/>
    <property type="match status" value="1"/>
</dbReference>
<dbReference type="EMBL" id="HE580273">
    <property type="protein sequence ID" value="CCD25838.2"/>
    <property type="molecule type" value="Genomic_DNA"/>
</dbReference>
<keyword evidence="1" id="KW-0175">Coiled coil</keyword>
<dbReference type="GO" id="GO:0001156">
    <property type="term" value="F:TFIIIC-class transcription factor complex binding"/>
    <property type="evidence" value="ECO:0007669"/>
    <property type="project" value="EnsemblFungi"/>
</dbReference>